<name>A0A7S0BU93_9RHOD</name>
<dbReference type="AlphaFoldDB" id="A0A7S0BU93"/>
<gene>
    <name evidence="1" type="ORF">RMAR0315_LOCUS13283</name>
</gene>
<accession>A0A7S0BU93</accession>
<evidence type="ECO:0000313" key="1">
    <source>
        <dbReference type="EMBL" id="CAD8403274.1"/>
    </source>
</evidence>
<sequence length="100" mass="11596">MKIFLPMVGMVQSLNISASFAQVLFHLRTVGRIRPDLEDIKIAAVHEKWIINAARNPVECLDLSLFTVQTNPLYGDNLCPHLLHWESFSWHLHFLIRTMK</sequence>
<protein>
    <submittedName>
        <fullName evidence="1">Uncharacterized protein</fullName>
    </submittedName>
</protein>
<proteinExistence type="predicted"/>
<reference evidence="1" key="1">
    <citation type="submission" date="2021-01" db="EMBL/GenBank/DDBJ databases">
        <authorList>
            <person name="Corre E."/>
            <person name="Pelletier E."/>
            <person name="Niang G."/>
            <person name="Scheremetjew M."/>
            <person name="Finn R."/>
            <person name="Kale V."/>
            <person name="Holt S."/>
            <person name="Cochrane G."/>
            <person name="Meng A."/>
            <person name="Brown T."/>
            <person name="Cohen L."/>
        </authorList>
    </citation>
    <scope>NUCLEOTIDE SEQUENCE</scope>
    <source>
        <strain evidence="1">UTEX LB 2760</strain>
    </source>
</reference>
<dbReference type="EMBL" id="HBEK01024259">
    <property type="protein sequence ID" value="CAD8403274.1"/>
    <property type="molecule type" value="Transcribed_RNA"/>
</dbReference>
<organism evidence="1">
    <name type="scientific">Rhodosorus marinus</name>
    <dbReference type="NCBI Taxonomy" id="101924"/>
    <lineage>
        <taxon>Eukaryota</taxon>
        <taxon>Rhodophyta</taxon>
        <taxon>Stylonematophyceae</taxon>
        <taxon>Stylonematales</taxon>
        <taxon>Stylonemataceae</taxon>
        <taxon>Rhodosorus</taxon>
    </lineage>
</organism>